<keyword evidence="3" id="KW-1185">Reference proteome</keyword>
<proteinExistence type="predicted"/>
<comment type="caution">
    <text evidence="2">The sequence shown here is derived from an EMBL/GenBank/DDBJ whole genome shotgun (WGS) entry which is preliminary data.</text>
</comment>
<organism evidence="2 3">
    <name type="scientific">Myodes glareolus</name>
    <name type="common">Bank vole</name>
    <name type="synonym">Clethrionomys glareolus</name>
    <dbReference type="NCBI Taxonomy" id="447135"/>
    <lineage>
        <taxon>Eukaryota</taxon>
        <taxon>Metazoa</taxon>
        <taxon>Chordata</taxon>
        <taxon>Craniata</taxon>
        <taxon>Vertebrata</taxon>
        <taxon>Euteleostomi</taxon>
        <taxon>Mammalia</taxon>
        <taxon>Eutheria</taxon>
        <taxon>Euarchontoglires</taxon>
        <taxon>Glires</taxon>
        <taxon>Rodentia</taxon>
        <taxon>Myomorpha</taxon>
        <taxon>Muroidea</taxon>
        <taxon>Cricetidae</taxon>
        <taxon>Arvicolinae</taxon>
        <taxon>Myodes</taxon>
    </lineage>
</organism>
<feature type="region of interest" description="Disordered" evidence="1">
    <location>
        <begin position="1"/>
        <end position="37"/>
    </location>
</feature>
<evidence type="ECO:0000313" key="2">
    <source>
        <dbReference type="EMBL" id="KAK7828205.1"/>
    </source>
</evidence>
<dbReference type="EMBL" id="JBBHLL010000027">
    <property type="protein sequence ID" value="KAK7828205.1"/>
    <property type="molecule type" value="Genomic_DNA"/>
</dbReference>
<sequence>MNSENTLNNEQAPAASTWGSVLQEKESTPHSAPLGTADSMHPSLSLLLVRKYGRPTISNLSLLLASTDLVLCWVYPVSESQCSPSTLPFKPNEGVERTQASEPEQLCLTLGCIVYELDPSLQARVPSFSPDSGPLLLSRLGSPPSLQTRVPSFSPGSGPLLLSRLGSPPSLQARVPSSPGSVPSIYPESCAEVRAQPHLELHVFKEALANVLMVTTWKDATTSSEQIVSGTYISKLSTVQASKGEQKAGRVTTQVPSFTLCCVTGKMTHPALSCPMLQQPRLNPFTLCCIPVSDGPDAQGFQKASQTPEVLVLTLHSSEQEPQHRGRASMKSKAVLEEAYSLSSAVSVGAWDCLVMPKEMLHSISCADIHQSTGHMDTRTPRETCSSLGNAMVLISLGLQQSCSKH</sequence>
<dbReference type="Proteomes" id="UP001488838">
    <property type="component" value="Unassembled WGS sequence"/>
</dbReference>
<feature type="compositionally biased region" description="Polar residues" evidence="1">
    <location>
        <begin position="1"/>
        <end position="11"/>
    </location>
</feature>
<evidence type="ECO:0000313" key="3">
    <source>
        <dbReference type="Proteomes" id="UP001488838"/>
    </source>
</evidence>
<protein>
    <submittedName>
        <fullName evidence="2">Uncharacterized protein</fullName>
    </submittedName>
</protein>
<accession>A0AAW0JP00</accession>
<evidence type="ECO:0000256" key="1">
    <source>
        <dbReference type="SAM" id="MobiDB-lite"/>
    </source>
</evidence>
<reference evidence="2 3" key="1">
    <citation type="journal article" date="2023" name="bioRxiv">
        <title>Conserved and derived expression patterns and positive selection on dental genes reveal complex evolutionary context of ever-growing rodent molars.</title>
        <authorList>
            <person name="Calamari Z.T."/>
            <person name="Song A."/>
            <person name="Cohen E."/>
            <person name="Akter M."/>
            <person name="Roy R.D."/>
            <person name="Hallikas O."/>
            <person name="Christensen M.M."/>
            <person name="Li P."/>
            <person name="Marangoni P."/>
            <person name="Jernvall J."/>
            <person name="Klein O.D."/>
        </authorList>
    </citation>
    <scope>NUCLEOTIDE SEQUENCE [LARGE SCALE GENOMIC DNA]</scope>
    <source>
        <strain evidence="2">V071</strain>
    </source>
</reference>
<name>A0AAW0JP00_MYOGA</name>
<gene>
    <name evidence="2" type="ORF">U0070_025321</name>
</gene>
<dbReference type="AlphaFoldDB" id="A0AAW0JP00"/>